<dbReference type="Proteomes" id="UP001301350">
    <property type="component" value="Unassembled WGS sequence"/>
</dbReference>
<gene>
    <name evidence="2" type="ORF">CDCA_CDCA17G4333</name>
</gene>
<dbReference type="Gene3D" id="2.30.130.40">
    <property type="entry name" value="LON domain-like"/>
    <property type="match status" value="1"/>
</dbReference>
<organism evidence="2 3">
    <name type="scientific">Cyanidium caldarium</name>
    <name type="common">Red alga</name>
    <dbReference type="NCBI Taxonomy" id="2771"/>
    <lineage>
        <taxon>Eukaryota</taxon>
        <taxon>Rhodophyta</taxon>
        <taxon>Bangiophyceae</taxon>
        <taxon>Cyanidiales</taxon>
        <taxon>Cyanidiaceae</taxon>
        <taxon>Cyanidium</taxon>
    </lineage>
</organism>
<sequence length="378" mass="42583">MFVSGVVTWLHYGGCRANELRRLRLAASTMAWAGRPTRWESQWVPPRRRAPQRVPATTQHSIGWRQGWRLRASESTDDAESERVAKSPREVNDVSAIEYFDPVSASATSVADDGDDTFELPLFPLPVVLSPGNSVPLHIFEMRYRQMFQTVRERDNRFGIVMYDRERRCHTAVGTVAEVMVYETLEDGRIMTSSFGRERFRVLKYVQEEPYIKALVQYVDDATPLDGEAVPPTGRDEAPGGGGGGLTGAAAIGVHAQTLAELEQRVWTALNDVLRLSNRLYNRNVDLSERVKEHSPENAVSAGEGGKEMETLRANFERQKRFSFAVIGILDMPLRQQQLLVQTRDTAGRLMKQAELLENARRYLVAQVTIKNAFSEDA</sequence>
<protein>
    <recommendedName>
        <fullName evidence="1">Lon N-terminal domain-containing protein</fullName>
    </recommendedName>
</protein>
<dbReference type="SMART" id="SM00464">
    <property type="entry name" value="LON"/>
    <property type="match status" value="1"/>
</dbReference>
<reference evidence="2 3" key="1">
    <citation type="submission" date="2022-07" db="EMBL/GenBank/DDBJ databases">
        <title>Genome-wide signatures of adaptation to extreme environments.</title>
        <authorList>
            <person name="Cho C.H."/>
            <person name="Yoon H.S."/>
        </authorList>
    </citation>
    <scope>NUCLEOTIDE SEQUENCE [LARGE SCALE GENOMIC DNA]</scope>
    <source>
        <strain evidence="2 3">DBV 063 E5</strain>
    </source>
</reference>
<dbReference type="InterPro" id="IPR003111">
    <property type="entry name" value="Lon_prtase_N"/>
</dbReference>
<dbReference type="PANTHER" id="PTHR46732">
    <property type="entry name" value="ATP-DEPENDENT PROTEASE LA (LON) DOMAIN PROTEIN"/>
    <property type="match status" value="1"/>
</dbReference>
<name>A0AAV9J2N2_CYACA</name>
<keyword evidence="3" id="KW-1185">Reference proteome</keyword>
<dbReference type="InterPro" id="IPR046336">
    <property type="entry name" value="Lon_prtase_N_sf"/>
</dbReference>
<dbReference type="InterPro" id="IPR015947">
    <property type="entry name" value="PUA-like_sf"/>
</dbReference>
<evidence type="ECO:0000313" key="2">
    <source>
        <dbReference type="EMBL" id="KAK4538308.1"/>
    </source>
</evidence>
<dbReference type="PANTHER" id="PTHR46732:SF8">
    <property type="entry name" value="ATP-DEPENDENT PROTEASE LA (LON) DOMAIN PROTEIN"/>
    <property type="match status" value="1"/>
</dbReference>
<evidence type="ECO:0000313" key="3">
    <source>
        <dbReference type="Proteomes" id="UP001301350"/>
    </source>
</evidence>
<dbReference type="AlphaFoldDB" id="A0AAV9J2N2"/>
<accession>A0AAV9J2N2</accession>
<evidence type="ECO:0000259" key="1">
    <source>
        <dbReference type="PROSITE" id="PS51787"/>
    </source>
</evidence>
<dbReference type="SUPFAM" id="SSF88697">
    <property type="entry name" value="PUA domain-like"/>
    <property type="match status" value="1"/>
</dbReference>
<dbReference type="Pfam" id="PF02190">
    <property type="entry name" value="LON_substr_bdg"/>
    <property type="match status" value="1"/>
</dbReference>
<dbReference type="PROSITE" id="PS51787">
    <property type="entry name" value="LON_N"/>
    <property type="match status" value="1"/>
</dbReference>
<dbReference type="EMBL" id="JANCYW010000017">
    <property type="protein sequence ID" value="KAK4538308.1"/>
    <property type="molecule type" value="Genomic_DNA"/>
</dbReference>
<comment type="caution">
    <text evidence="2">The sequence shown here is derived from an EMBL/GenBank/DDBJ whole genome shotgun (WGS) entry which is preliminary data.</text>
</comment>
<proteinExistence type="predicted"/>
<feature type="domain" description="Lon N-terminal" evidence="1">
    <location>
        <begin position="117"/>
        <end position="361"/>
    </location>
</feature>